<protein>
    <recommendedName>
        <fullName evidence="4">DUF2795 domain-containing protein</fullName>
    </recommendedName>
</protein>
<keyword evidence="3" id="KW-1185">Reference proteome</keyword>
<dbReference type="Proteomes" id="UP001501729">
    <property type="component" value="Unassembled WGS sequence"/>
</dbReference>
<feature type="compositionally biased region" description="Basic and acidic residues" evidence="1">
    <location>
        <begin position="1"/>
        <end position="14"/>
    </location>
</feature>
<dbReference type="EMBL" id="BAABKX010000005">
    <property type="protein sequence ID" value="GAA5049455.1"/>
    <property type="molecule type" value="Genomic_DNA"/>
</dbReference>
<evidence type="ECO:0000313" key="2">
    <source>
        <dbReference type="EMBL" id="GAA5049455.1"/>
    </source>
</evidence>
<organism evidence="2 3">
    <name type="scientific">Haladaptatus pallidirubidus</name>
    <dbReference type="NCBI Taxonomy" id="1008152"/>
    <lineage>
        <taxon>Archaea</taxon>
        <taxon>Methanobacteriati</taxon>
        <taxon>Methanobacteriota</taxon>
        <taxon>Stenosarchaea group</taxon>
        <taxon>Halobacteria</taxon>
        <taxon>Halobacteriales</taxon>
        <taxon>Haladaptataceae</taxon>
        <taxon>Haladaptatus</taxon>
    </lineage>
</organism>
<feature type="region of interest" description="Disordered" evidence="1">
    <location>
        <begin position="1"/>
        <end position="25"/>
    </location>
</feature>
<evidence type="ECO:0008006" key="4">
    <source>
        <dbReference type="Google" id="ProtNLM"/>
    </source>
</evidence>
<sequence>MSDDRPSVEDRAESGELGEFDQALEEQDYPLTGDELVSAFGDYEVESVDGTQSIEEVLGSADEKTYNSADEVRDDILNQLNRQE</sequence>
<name>A0AAV3UGX4_9EURY</name>
<evidence type="ECO:0000313" key="3">
    <source>
        <dbReference type="Proteomes" id="UP001501729"/>
    </source>
</evidence>
<gene>
    <name evidence="2" type="ORF">GCM10025751_22280</name>
</gene>
<dbReference type="InterPro" id="IPR043899">
    <property type="entry name" value="DUF5789"/>
</dbReference>
<reference evidence="2 3" key="1">
    <citation type="journal article" date="2019" name="Int. J. Syst. Evol. Microbiol.">
        <title>The Global Catalogue of Microorganisms (GCM) 10K type strain sequencing project: providing services to taxonomists for standard genome sequencing and annotation.</title>
        <authorList>
            <consortium name="The Broad Institute Genomics Platform"/>
            <consortium name="The Broad Institute Genome Sequencing Center for Infectious Disease"/>
            <person name="Wu L."/>
            <person name="Ma J."/>
        </authorList>
    </citation>
    <scope>NUCLEOTIDE SEQUENCE [LARGE SCALE GENOMIC DNA]</scope>
    <source>
        <strain evidence="2 3">JCM 17504</strain>
    </source>
</reference>
<dbReference type="GeneID" id="68613504"/>
<dbReference type="AlphaFoldDB" id="A0AAV3UGX4"/>
<evidence type="ECO:0000256" key="1">
    <source>
        <dbReference type="SAM" id="MobiDB-lite"/>
    </source>
</evidence>
<comment type="caution">
    <text evidence="2">The sequence shown here is derived from an EMBL/GenBank/DDBJ whole genome shotgun (WGS) entry which is preliminary data.</text>
</comment>
<feature type="compositionally biased region" description="Acidic residues" evidence="1">
    <location>
        <begin position="16"/>
        <end position="25"/>
    </location>
</feature>
<accession>A0AAV3UGX4</accession>
<dbReference type="RefSeq" id="WP_227773319.1">
    <property type="nucleotide sequence ID" value="NZ_BAABKX010000005.1"/>
</dbReference>
<dbReference type="Pfam" id="PF19102">
    <property type="entry name" value="DUF5789"/>
    <property type="match status" value="1"/>
</dbReference>
<proteinExistence type="predicted"/>